<dbReference type="SMR" id="A2E782"/>
<dbReference type="RefSeq" id="XP_001323702.1">
    <property type="nucleotide sequence ID" value="XM_001323667.1"/>
</dbReference>
<keyword evidence="1" id="KW-0175">Coiled coil</keyword>
<evidence type="ECO:0000256" key="1">
    <source>
        <dbReference type="SAM" id="Coils"/>
    </source>
</evidence>
<organism evidence="3 4">
    <name type="scientific">Trichomonas vaginalis (strain ATCC PRA-98 / G3)</name>
    <dbReference type="NCBI Taxonomy" id="412133"/>
    <lineage>
        <taxon>Eukaryota</taxon>
        <taxon>Metamonada</taxon>
        <taxon>Parabasalia</taxon>
        <taxon>Trichomonadida</taxon>
        <taxon>Trichomonadidae</taxon>
        <taxon>Trichomonas</taxon>
    </lineage>
</organism>
<evidence type="ECO:0000313" key="3">
    <source>
        <dbReference type="EMBL" id="EAY11479.1"/>
    </source>
</evidence>
<protein>
    <submittedName>
        <fullName evidence="3">Uncharacterized protein</fullName>
    </submittedName>
</protein>
<accession>A2E782</accession>
<feature type="compositionally biased region" description="Polar residues" evidence="2">
    <location>
        <begin position="301"/>
        <end position="330"/>
    </location>
</feature>
<dbReference type="InParanoid" id="A2E782"/>
<dbReference type="KEGG" id="tva:4769433"/>
<feature type="coiled-coil region" evidence="1">
    <location>
        <begin position="585"/>
        <end position="612"/>
    </location>
</feature>
<reference evidence="3" key="2">
    <citation type="journal article" date="2007" name="Science">
        <title>Draft genome sequence of the sexually transmitted pathogen Trichomonas vaginalis.</title>
        <authorList>
            <person name="Carlton J.M."/>
            <person name="Hirt R.P."/>
            <person name="Silva J.C."/>
            <person name="Delcher A.L."/>
            <person name="Schatz M."/>
            <person name="Zhao Q."/>
            <person name="Wortman J.R."/>
            <person name="Bidwell S.L."/>
            <person name="Alsmark U.C.M."/>
            <person name="Besteiro S."/>
            <person name="Sicheritz-Ponten T."/>
            <person name="Noel C.J."/>
            <person name="Dacks J.B."/>
            <person name="Foster P.G."/>
            <person name="Simillion C."/>
            <person name="Van de Peer Y."/>
            <person name="Miranda-Saavedra D."/>
            <person name="Barton G.J."/>
            <person name="Westrop G.D."/>
            <person name="Mueller S."/>
            <person name="Dessi D."/>
            <person name="Fiori P.L."/>
            <person name="Ren Q."/>
            <person name="Paulsen I."/>
            <person name="Zhang H."/>
            <person name="Bastida-Corcuera F.D."/>
            <person name="Simoes-Barbosa A."/>
            <person name="Brown M.T."/>
            <person name="Hayes R.D."/>
            <person name="Mukherjee M."/>
            <person name="Okumura C.Y."/>
            <person name="Schneider R."/>
            <person name="Smith A.J."/>
            <person name="Vanacova S."/>
            <person name="Villalvazo M."/>
            <person name="Haas B.J."/>
            <person name="Pertea M."/>
            <person name="Feldblyum T.V."/>
            <person name="Utterback T.R."/>
            <person name="Shu C.L."/>
            <person name="Osoegawa K."/>
            <person name="de Jong P.J."/>
            <person name="Hrdy I."/>
            <person name="Horvathova L."/>
            <person name="Zubacova Z."/>
            <person name="Dolezal P."/>
            <person name="Malik S.B."/>
            <person name="Logsdon J.M. Jr."/>
            <person name="Henze K."/>
            <person name="Gupta A."/>
            <person name="Wang C.C."/>
            <person name="Dunne R.L."/>
            <person name="Upcroft J.A."/>
            <person name="Upcroft P."/>
            <person name="White O."/>
            <person name="Salzberg S.L."/>
            <person name="Tang P."/>
            <person name="Chiu C.-H."/>
            <person name="Lee Y.-S."/>
            <person name="Embley T.M."/>
            <person name="Coombs G.H."/>
            <person name="Mottram J.C."/>
            <person name="Tachezy J."/>
            <person name="Fraser-Liggett C.M."/>
            <person name="Johnson P.J."/>
        </authorList>
    </citation>
    <scope>NUCLEOTIDE SEQUENCE [LARGE SCALE GENOMIC DNA]</scope>
    <source>
        <strain evidence="3">G3</strain>
    </source>
</reference>
<name>A2E782_TRIV3</name>
<proteinExistence type="predicted"/>
<evidence type="ECO:0000313" key="4">
    <source>
        <dbReference type="Proteomes" id="UP000001542"/>
    </source>
</evidence>
<dbReference type="VEuPathDB" id="TrichDB:TVAG_248460"/>
<feature type="region of interest" description="Disordered" evidence="2">
    <location>
        <begin position="152"/>
        <end position="183"/>
    </location>
</feature>
<dbReference type="AlphaFoldDB" id="A2E782"/>
<dbReference type="VEuPathDB" id="TrichDB:TVAGG3_0283820"/>
<feature type="compositionally biased region" description="Polar residues" evidence="2">
    <location>
        <begin position="274"/>
        <end position="289"/>
    </location>
</feature>
<dbReference type="EMBL" id="DS113318">
    <property type="protein sequence ID" value="EAY11479.1"/>
    <property type="molecule type" value="Genomic_DNA"/>
</dbReference>
<feature type="region of interest" description="Disordered" evidence="2">
    <location>
        <begin position="252"/>
        <end position="335"/>
    </location>
</feature>
<sequence length="723" mass="81328">MAQNSLIDDFMGDDGMNNASGLSGDDFNLHNAFGNDRFQGKNSFNSRGMNQPKFNHGTGFDALPMEDFDPLPNNFPNQNNRNNFSNESLGDIFGNSQENGFNRLNPNLPSSNKKQSFGLKNGFDAIPMGDSGFGDPRQGSLLGNDFGSKLSKTDNFGATPRDKPTMKTSVSVGFNQPKSNLDILPRDISKNSINADTKSQGGSKRLLSGGLLNLKNSQSTNFSQSMDAIPEENDMFPPLGNSQENDIIADMNAFGDDSPFAQDLPESDEMKHQVSFQNSDIAPSTNSNKDIAMIPPRKMSRVSSLDSNPPQNSSPPRITPNKPANPSPQEKVTPAPVKISPQQNQNQFISQPLPQSTTYQPPQATIQQQPVNIQPQFQANPQIQYQSPPMSQNIPQQQPMVIPQQQGMIRDQFPIETGIRASFDRSISTLKLYFINDFKNLCRSTLSIDPSLPDIDNFTDQLNTDISSLIEVPVTPLDINSQSISRQIANSIDEHTKPVSSELADIDARNSLTGERHVSELRQLQDDIDTLKQVFKTQSDNVLQELEKERRYSAQRRDSDLTIRRNIEHRLRTLSLKQTELETKSRALTSEKESVERGIKNLENQKKEWSETVLPNISDESGSLRKQILEELHSIKVEIRDGPSEEDSNSVEECFNILRNETENIRTDLYDIDMALRWVEERKRDPISRRSPKKIKRSTILDQTQEKLSRIRKLRDESTKELY</sequence>
<feature type="compositionally biased region" description="Polar residues" evidence="2">
    <location>
        <begin position="166"/>
        <end position="179"/>
    </location>
</feature>
<keyword evidence="4" id="KW-1185">Reference proteome</keyword>
<dbReference type="Proteomes" id="UP000001542">
    <property type="component" value="Unassembled WGS sequence"/>
</dbReference>
<gene>
    <name evidence="3" type="ORF">TVAG_248460</name>
</gene>
<reference evidence="3" key="1">
    <citation type="submission" date="2006-10" db="EMBL/GenBank/DDBJ databases">
        <authorList>
            <person name="Amadeo P."/>
            <person name="Zhao Q."/>
            <person name="Wortman J."/>
            <person name="Fraser-Liggett C."/>
            <person name="Carlton J."/>
        </authorList>
    </citation>
    <scope>NUCLEOTIDE SEQUENCE</scope>
    <source>
        <strain evidence="3">G3</strain>
    </source>
</reference>
<evidence type="ECO:0000256" key="2">
    <source>
        <dbReference type="SAM" id="MobiDB-lite"/>
    </source>
</evidence>